<dbReference type="Pfam" id="PF00023">
    <property type="entry name" value="Ank"/>
    <property type="match status" value="1"/>
</dbReference>
<accession>A0A9W9U667</accession>
<gene>
    <name evidence="1" type="ORF">N7476_005061</name>
</gene>
<keyword evidence="2" id="KW-1185">Reference proteome</keyword>
<dbReference type="Proteomes" id="UP001147746">
    <property type="component" value="Unassembled WGS sequence"/>
</dbReference>
<evidence type="ECO:0000313" key="1">
    <source>
        <dbReference type="EMBL" id="KAJ5318641.1"/>
    </source>
</evidence>
<reference evidence="1" key="2">
    <citation type="journal article" date="2023" name="IMA Fungus">
        <title>Comparative genomic study of the Penicillium genus elucidates a diverse pangenome and 15 lateral gene transfer events.</title>
        <authorList>
            <person name="Petersen C."/>
            <person name="Sorensen T."/>
            <person name="Nielsen M.R."/>
            <person name="Sondergaard T.E."/>
            <person name="Sorensen J.L."/>
            <person name="Fitzpatrick D.A."/>
            <person name="Frisvad J.C."/>
            <person name="Nielsen K.L."/>
        </authorList>
    </citation>
    <scope>NUCLEOTIDE SEQUENCE</scope>
    <source>
        <strain evidence="1">IBT 21472</strain>
    </source>
</reference>
<protein>
    <submittedName>
        <fullName evidence="1">Uncharacterized protein</fullName>
    </submittedName>
</protein>
<dbReference type="InterPro" id="IPR002110">
    <property type="entry name" value="Ankyrin_rpt"/>
</dbReference>
<reference evidence="1" key="1">
    <citation type="submission" date="2022-12" db="EMBL/GenBank/DDBJ databases">
        <authorList>
            <person name="Petersen C."/>
        </authorList>
    </citation>
    <scope>NUCLEOTIDE SEQUENCE</scope>
    <source>
        <strain evidence="1">IBT 21472</strain>
    </source>
</reference>
<name>A0A9W9U667_9EURO</name>
<dbReference type="SMART" id="SM00248">
    <property type="entry name" value="ANK"/>
    <property type="match status" value="3"/>
</dbReference>
<comment type="caution">
    <text evidence="1">The sequence shown here is derived from an EMBL/GenBank/DDBJ whole genome shotgun (WGS) entry which is preliminary data.</text>
</comment>
<dbReference type="InterPro" id="IPR036770">
    <property type="entry name" value="Ankyrin_rpt-contain_sf"/>
</dbReference>
<dbReference type="Gene3D" id="1.25.40.20">
    <property type="entry name" value="Ankyrin repeat-containing domain"/>
    <property type="match status" value="2"/>
</dbReference>
<dbReference type="SUPFAM" id="SSF48403">
    <property type="entry name" value="Ankyrin repeat"/>
    <property type="match status" value="1"/>
</dbReference>
<evidence type="ECO:0000313" key="2">
    <source>
        <dbReference type="Proteomes" id="UP001147746"/>
    </source>
</evidence>
<proteinExistence type="predicted"/>
<dbReference type="AlphaFoldDB" id="A0A9W9U667"/>
<sequence>MHKRWRLLPRSEDTLVSQPDDRHSAGDTGCELVSCLLQRQPLLFRLLLRLGVILPASYNCAGESLYAQSASHDNRKMMGYVLRKLELNDLLNPIWLHRKNIGPSYIQVATSHPELFQVVLDEWLLRWPSEVSGLLTEADLYSIARFATPEIASSLQRRGVYLDGAKGPEGQSVWHAVVEFHQYPEELLRWLRKHSLSSCDSPSSNGNTPLMLAIQLGRLEAAMWLSKRSDLEPPSCLSHTAPELVAKCQSDECVDTSSLLTEADLYSIARFATPEFASRLQRRGVFLDRAKGPEGQSVWHAVVEYQQRPEKMLQWLLDHSALSCDTASCNGNTPLMLAIQLGRLEAAMWLSEWSDLGVPNCFNLLTAPELAAKCQTDESVAILRAIMKNITLKEQHGRDLTRKVIHAVDNSRKDRIRRLAMWKKVYHKECETRRGHQRTEHYLRRLDVANEHAFEKLQILCIAIGNFDELIQELVELGLLERPRIDVSIP</sequence>
<organism evidence="1 2">
    <name type="scientific">Penicillium atrosanguineum</name>
    <dbReference type="NCBI Taxonomy" id="1132637"/>
    <lineage>
        <taxon>Eukaryota</taxon>
        <taxon>Fungi</taxon>
        <taxon>Dikarya</taxon>
        <taxon>Ascomycota</taxon>
        <taxon>Pezizomycotina</taxon>
        <taxon>Eurotiomycetes</taxon>
        <taxon>Eurotiomycetidae</taxon>
        <taxon>Eurotiales</taxon>
        <taxon>Aspergillaceae</taxon>
        <taxon>Penicillium</taxon>
    </lineage>
</organism>
<dbReference type="EMBL" id="JAPZBO010000004">
    <property type="protein sequence ID" value="KAJ5318641.1"/>
    <property type="molecule type" value="Genomic_DNA"/>
</dbReference>